<dbReference type="InterPro" id="IPR029058">
    <property type="entry name" value="AB_hydrolase_fold"/>
</dbReference>
<evidence type="ECO:0000256" key="1">
    <source>
        <dbReference type="SAM" id="MobiDB-lite"/>
    </source>
</evidence>
<evidence type="ECO:0000313" key="3">
    <source>
        <dbReference type="EMBL" id="KAE9273152.1"/>
    </source>
</evidence>
<evidence type="ECO:0000259" key="2">
    <source>
        <dbReference type="Pfam" id="PF12146"/>
    </source>
</evidence>
<dbReference type="InterPro" id="IPR051044">
    <property type="entry name" value="MAG_DAG_Lipase"/>
</dbReference>
<dbReference type="FunFam" id="3.40.50.1820:FF:000338">
    <property type="entry name" value="Uncharacterized protein"/>
    <property type="match status" value="1"/>
</dbReference>
<dbReference type="Proteomes" id="UP000486351">
    <property type="component" value="Unassembled WGS sequence"/>
</dbReference>
<accession>A0A6G0Q706</accession>
<name>A0A6G0Q706_9STRA</name>
<sequence>MNTRRDSDSSGHSVILENMVNCRGQPARSVRRSDSLNNWPTEIVRRAALHKRLPVKRPTMEKLEPGPRPASVVAMALAAATPADLESPVTSSKASSKSASTSSSLGRSRLQHIPPYLRPYEGKFQNRRGQSLYYFALFPPEQMPMRGVVLCLHGLGDHCRRYIPLYERLCEEGFGVLSYDLLNHGASDLDSRKTRAHINNFRFLVDDTYAFITYAKKSVYPDALRYWREHHHPYHPHGRRKDCVVAPEPPLIIAGTSFGSLVGLHTVLAGRHKFHAAVWASPTIGVTWTLLLWAESKLAAPLAVLFPKAKMVPAVRHELLCRDPGFLKDFRADPLTSTDMLTPRTGHESLQAIIRLQEDARVSNPDSAFCAVPMLFLAGSADGIADQQAAIKFFASMGNLDKDFKLFDGLFTSCMKTPRRKTCSDTSRSGCGAGSQSSRAMPTDTSRDTNKGSTRSTILYQHSLLYRIP</sequence>
<dbReference type="InterPro" id="IPR022742">
    <property type="entry name" value="Hydrolase_4"/>
</dbReference>
<feature type="compositionally biased region" description="Low complexity" evidence="1">
    <location>
        <begin position="90"/>
        <end position="104"/>
    </location>
</feature>
<reference evidence="3 4" key="1">
    <citation type="submission" date="2018-09" db="EMBL/GenBank/DDBJ databases">
        <title>Genomic investigation of the strawberry pathogen Phytophthora fragariae indicates pathogenicity is determined by transcriptional variation in three key races.</title>
        <authorList>
            <person name="Adams T.M."/>
            <person name="Armitage A.D."/>
            <person name="Sobczyk M.K."/>
            <person name="Bates H.J."/>
            <person name="Dunwell J.M."/>
            <person name="Nellist C.F."/>
            <person name="Harrison R.J."/>
        </authorList>
    </citation>
    <scope>NUCLEOTIDE SEQUENCE [LARGE SCALE GENOMIC DNA]</scope>
    <source>
        <strain evidence="3 4">NOV-77</strain>
    </source>
</reference>
<gene>
    <name evidence="3" type="ORF">PF008_g29916</name>
</gene>
<comment type="caution">
    <text evidence="3">The sequence shown here is derived from an EMBL/GenBank/DDBJ whole genome shotgun (WGS) entry which is preliminary data.</text>
</comment>
<dbReference type="EMBL" id="QXFY01005240">
    <property type="protein sequence ID" value="KAE9273152.1"/>
    <property type="molecule type" value="Genomic_DNA"/>
</dbReference>
<evidence type="ECO:0000313" key="4">
    <source>
        <dbReference type="Proteomes" id="UP000486351"/>
    </source>
</evidence>
<organism evidence="3 4">
    <name type="scientific">Phytophthora fragariae</name>
    <dbReference type="NCBI Taxonomy" id="53985"/>
    <lineage>
        <taxon>Eukaryota</taxon>
        <taxon>Sar</taxon>
        <taxon>Stramenopiles</taxon>
        <taxon>Oomycota</taxon>
        <taxon>Peronosporomycetes</taxon>
        <taxon>Peronosporales</taxon>
        <taxon>Peronosporaceae</taxon>
        <taxon>Phytophthora</taxon>
    </lineage>
</organism>
<dbReference type="SUPFAM" id="SSF53474">
    <property type="entry name" value="alpha/beta-Hydrolases"/>
    <property type="match status" value="1"/>
</dbReference>
<feature type="domain" description="Serine aminopeptidase S33" evidence="2">
    <location>
        <begin position="145"/>
        <end position="217"/>
    </location>
</feature>
<feature type="region of interest" description="Disordered" evidence="1">
    <location>
        <begin position="84"/>
        <end position="107"/>
    </location>
</feature>
<proteinExistence type="predicted"/>
<protein>
    <recommendedName>
        <fullName evidence="2">Serine aminopeptidase S33 domain-containing protein</fullName>
    </recommendedName>
</protein>
<feature type="region of interest" description="Disordered" evidence="1">
    <location>
        <begin position="422"/>
        <end position="453"/>
    </location>
</feature>
<dbReference type="Pfam" id="PF12146">
    <property type="entry name" value="Hydrolase_4"/>
    <property type="match status" value="2"/>
</dbReference>
<dbReference type="PANTHER" id="PTHR11614">
    <property type="entry name" value="PHOSPHOLIPASE-RELATED"/>
    <property type="match status" value="1"/>
</dbReference>
<feature type="compositionally biased region" description="Polar residues" evidence="1">
    <location>
        <begin position="424"/>
        <end position="444"/>
    </location>
</feature>
<feature type="domain" description="Serine aminopeptidase S33" evidence="2">
    <location>
        <begin position="247"/>
        <end position="411"/>
    </location>
</feature>
<dbReference type="AlphaFoldDB" id="A0A6G0Q706"/>
<dbReference type="Gene3D" id="3.40.50.1820">
    <property type="entry name" value="alpha/beta hydrolase"/>
    <property type="match status" value="1"/>
</dbReference>